<comment type="caution">
    <text evidence="4">The sequence shown here is derived from an EMBL/GenBank/DDBJ whole genome shotgun (WGS) entry which is preliminary data.</text>
</comment>
<sequence length="384" mass="41376">MKRFLSAVLAGVMALSLMAGCSSGGEETTTTESGNDTTAESTGLFPAVAKEDLKVGVVHITDPAEGTGYTYTHDLGIQGMQKNLGLDDSQIIRKNNVDDTDATAIRTALEECVEEGCQIVFATSWGYMDYVEEIAEEYPDVLFAHGTGYKSNGKNFINYFGKINQARYLSGIAAGMKTTSNKIGYVAAQNNENGEVTSGIDAFAMGVESVNPDAKVYVKVTGSWFDPEGEGQAAKSLIDMGCDVIAQHCDTANPATEAEKAGVFAVGYNSDMAQKAPGATLTSVMWDWSVFYTEAVQKVIDGTWDGQNYFGSMQDGLVTLAPCSDLCAEGTAEKIKEVQDKIISGEWDIFDGTTEYEDNQGQTHTLKAEDYGTCNWYYKNVEVA</sequence>
<dbReference type="SUPFAM" id="SSF53822">
    <property type="entry name" value="Periplasmic binding protein-like I"/>
    <property type="match status" value="1"/>
</dbReference>
<dbReference type="CDD" id="cd19963">
    <property type="entry name" value="PBP1_BMP-like"/>
    <property type="match status" value="1"/>
</dbReference>
<dbReference type="InterPro" id="IPR003760">
    <property type="entry name" value="PnrA-like"/>
</dbReference>
<dbReference type="Proteomes" id="UP000195897">
    <property type="component" value="Unassembled WGS sequence"/>
</dbReference>
<dbReference type="Gene3D" id="3.40.50.2300">
    <property type="match status" value="2"/>
</dbReference>
<reference evidence="6 7" key="1">
    <citation type="submission" date="2017-04" db="EMBL/GenBank/DDBJ databases">
        <title>Function of individual gut microbiota members based on whole genome sequencing of pure cultures obtained from chicken caecum.</title>
        <authorList>
            <person name="Medvecky M."/>
            <person name="Cejkova D."/>
            <person name="Polansky O."/>
            <person name="Karasova D."/>
            <person name="Kubasova T."/>
            <person name="Cizek A."/>
            <person name="Rychlik I."/>
        </authorList>
    </citation>
    <scope>NUCLEOTIDE SEQUENCE [LARGE SCALE GENOMIC DNA]</scope>
    <source>
        <strain evidence="6">An179</strain>
        <strain evidence="7">An180</strain>
    </source>
</reference>
<dbReference type="PROSITE" id="PS51257">
    <property type="entry name" value="PROKAR_LIPOPROTEIN"/>
    <property type="match status" value="1"/>
</dbReference>
<evidence type="ECO:0000256" key="2">
    <source>
        <dbReference type="SAM" id="SignalP"/>
    </source>
</evidence>
<keyword evidence="1 2" id="KW-0732">Signal</keyword>
<dbReference type="STRING" id="501571.GCA_900143195_02388"/>
<evidence type="ECO:0000313" key="7">
    <source>
        <dbReference type="Proteomes" id="UP000195897"/>
    </source>
</evidence>
<organism evidence="4 7">
    <name type="scientific">Butyricicoccus pullicaecorum</name>
    <dbReference type="NCBI Taxonomy" id="501571"/>
    <lineage>
        <taxon>Bacteria</taxon>
        <taxon>Bacillati</taxon>
        <taxon>Bacillota</taxon>
        <taxon>Clostridia</taxon>
        <taxon>Eubacteriales</taxon>
        <taxon>Butyricicoccaceae</taxon>
        <taxon>Butyricicoccus</taxon>
    </lineage>
</organism>
<accession>A0A1Y4L8Z6</accession>
<evidence type="ECO:0000313" key="5">
    <source>
        <dbReference type="EMBL" id="OUP57638.1"/>
    </source>
</evidence>
<feature type="domain" description="ABC transporter substrate-binding protein PnrA-like" evidence="3">
    <location>
        <begin position="56"/>
        <end position="346"/>
    </location>
</feature>
<evidence type="ECO:0000256" key="1">
    <source>
        <dbReference type="ARBA" id="ARBA00022729"/>
    </source>
</evidence>
<reference evidence="4" key="2">
    <citation type="journal article" date="2018" name="BMC Genomics">
        <title>Whole genome sequencing and function prediction of 133 gut anaerobes isolated from chicken caecum in pure cultures.</title>
        <authorList>
            <person name="Medvecky M."/>
            <person name="Cejkova D."/>
            <person name="Polansky O."/>
            <person name="Karasova D."/>
            <person name="Kubasova T."/>
            <person name="Cizek A."/>
            <person name="Rychlik I."/>
        </authorList>
    </citation>
    <scope>NUCLEOTIDE SEQUENCE</scope>
    <source>
        <strain evidence="5">An179</strain>
        <strain evidence="4">An180</strain>
    </source>
</reference>
<feature type="chain" id="PRO_5041601413" evidence="2">
    <location>
        <begin position="20"/>
        <end position="384"/>
    </location>
</feature>
<dbReference type="EMBL" id="NFKL01000012">
    <property type="protein sequence ID" value="OUP57638.1"/>
    <property type="molecule type" value="Genomic_DNA"/>
</dbReference>
<proteinExistence type="predicted"/>
<feature type="signal peptide" evidence="2">
    <location>
        <begin position="1"/>
        <end position="19"/>
    </location>
</feature>
<dbReference type="Pfam" id="PF02608">
    <property type="entry name" value="Bmp"/>
    <property type="match status" value="1"/>
</dbReference>
<dbReference type="InterPro" id="IPR052910">
    <property type="entry name" value="ABC-Purine-Binding"/>
</dbReference>
<dbReference type="EMBL" id="NFKK01000005">
    <property type="protein sequence ID" value="OUP53203.1"/>
    <property type="molecule type" value="Genomic_DNA"/>
</dbReference>
<dbReference type="PANTHER" id="PTHR43208:SF1">
    <property type="entry name" value="ABC TRANSPORTER SUBSTRATE-BINDING PROTEIN"/>
    <property type="match status" value="1"/>
</dbReference>
<name>A0A1Y4L8Z6_9FIRM</name>
<gene>
    <name evidence="5" type="ORF">B5F15_09280</name>
    <name evidence="4" type="ORF">B5F17_06430</name>
</gene>
<evidence type="ECO:0000259" key="3">
    <source>
        <dbReference type="Pfam" id="PF02608"/>
    </source>
</evidence>
<dbReference type="PANTHER" id="PTHR43208">
    <property type="entry name" value="ABC TRANSPORTER SUBSTRATE-BINDING PROTEIN"/>
    <property type="match status" value="1"/>
</dbReference>
<dbReference type="InterPro" id="IPR028082">
    <property type="entry name" value="Peripla_BP_I"/>
</dbReference>
<dbReference type="GO" id="GO:0005886">
    <property type="term" value="C:plasma membrane"/>
    <property type="evidence" value="ECO:0007669"/>
    <property type="project" value="InterPro"/>
</dbReference>
<evidence type="ECO:0000313" key="4">
    <source>
        <dbReference type="EMBL" id="OUP53203.1"/>
    </source>
</evidence>
<dbReference type="Proteomes" id="UP000195326">
    <property type="component" value="Unassembled WGS sequence"/>
</dbReference>
<dbReference type="AlphaFoldDB" id="A0A1Y4L8Z6"/>
<dbReference type="RefSeq" id="WP_016146898.1">
    <property type="nucleotide sequence ID" value="NZ_CABKSA010000001.1"/>
</dbReference>
<evidence type="ECO:0000313" key="6">
    <source>
        <dbReference type="Proteomes" id="UP000195326"/>
    </source>
</evidence>
<protein>
    <submittedName>
        <fullName evidence="4">BMP family ABC transporter substrate-binding protein</fullName>
    </submittedName>
</protein>